<dbReference type="EMBL" id="NHYD01003345">
    <property type="protein sequence ID" value="PPQ80135.1"/>
    <property type="molecule type" value="Genomic_DNA"/>
</dbReference>
<feature type="signal peptide" evidence="1">
    <location>
        <begin position="1"/>
        <end position="20"/>
    </location>
</feature>
<keyword evidence="3" id="KW-1185">Reference proteome</keyword>
<evidence type="ECO:0008006" key="4">
    <source>
        <dbReference type="Google" id="ProtNLM"/>
    </source>
</evidence>
<organism evidence="2 3">
    <name type="scientific">Psilocybe cyanescens</name>
    <dbReference type="NCBI Taxonomy" id="93625"/>
    <lineage>
        <taxon>Eukaryota</taxon>
        <taxon>Fungi</taxon>
        <taxon>Dikarya</taxon>
        <taxon>Basidiomycota</taxon>
        <taxon>Agaricomycotina</taxon>
        <taxon>Agaricomycetes</taxon>
        <taxon>Agaricomycetidae</taxon>
        <taxon>Agaricales</taxon>
        <taxon>Agaricineae</taxon>
        <taxon>Strophariaceae</taxon>
        <taxon>Psilocybe</taxon>
    </lineage>
</organism>
<feature type="chain" id="PRO_5019010065" description="Cellobiose dehydrogenase cytochrome domain-containing protein" evidence="1">
    <location>
        <begin position="21"/>
        <end position="199"/>
    </location>
</feature>
<evidence type="ECO:0000256" key="1">
    <source>
        <dbReference type="SAM" id="SignalP"/>
    </source>
</evidence>
<evidence type="ECO:0000313" key="2">
    <source>
        <dbReference type="EMBL" id="PPQ80135.1"/>
    </source>
</evidence>
<accession>A0A409WNP9</accession>
<dbReference type="Proteomes" id="UP000283269">
    <property type="component" value="Unassembled WGS sequence"/>
</dbReference>
<reference evidence="2 3" key="1">
    <citation type="journal article" date="2018" name="Evol. Lett.">
        <title>Horizontal gene cluster transfer increased hallucinogenic mushroom diversity.</title>
        <authorList>
            <person name="Reynolds H.T."/>
            <person name="Vijayakumar V."/>
            <person name="Gluck-Thaler E."/>
            <person name="Korotkin H.B."/>
            <person name="Matheny P.B."/>
            <person name="Slot J.C."/>
        </authorList>
    </citation>
    <scope>NUCLEOTIDE SEQUENCE [LARGE SCALE GENOMIC DNA]</scope>
    <source>
        <strain evidence="2 3">2631</strain>
    </source>
</reference>
<evidence type="ECO:0000313" key="3">
    <source>
        <dbReference type="Proteomes" id="UP000283269"/>
    </source>
</evidence>
<sequence>MRWAATCLIIFTLFAELCLSQTTQIGYLAHNFTLSALNATLPNTNATGAPLVLGQNGASGGITFYVTSTYASFPYNDYPALGLVDKGLRAYGSTGRWITNATAVTSGGTLGWVTTTLYAHAAPEIYSVVRLPAYEYPLLAANGFHNLWSLCPFSGNRPQTNIVFNVTANIPPPPYLGFDPSLCYDVVVTVIPVEGHNEW</sequence>
<proteinExistence type="predicted"/>
<dbReference type="AlphaFoldDB" id="A0A409WNP9"/>
<name>A0A409WNP9_PSICY</name>
<comment type="caution">
    <text evidence="2">The sequence shown here is derived from an EMBL/GenBank/DDBJ whole genome shotgun (WGS) entry which is preliminary data.</text>
</comment>
<protein>
    <recommendedName>
        <fullName evidence="4">Cellobiose dehydrogenase cytochrome domain-containing protein</fullName>
    </recommendedName>
</protein>
<gene>
    <name evidence="2" type="ORF">CVT25_001434</name>
</gene>
<dbReference type="InParanoid" id="A0A409WNP9"/>
<keyword evidence="1" id="KW-0732">Signal</keyword>
<dbReference type="OrthoDB" id="2844016at2759"/>